<dbReference type="EMBL" id="KZ819857">
    <property type="protein sequence ID" value="PWN51269.1"/>
    <property type="molecule type" value="Genomic_DNA"/>
</dbReference>
<dbReference type="Proteomes" id="UP000245626">
    <property type="component" value="Unassembled WGS sequence"/>
</dbReference>
<name>A0ACD0NZL9_9BASI</name>
<accession>A0ACD0NZL9</accession>
<protein>
    <submittedName>
        <fullName evidence="1">Uncharacterized protein</fullName>
    </submittedName>
</protein>
<keyword evidence="2" id="KW-1185">Reference proteome</keyword>
<organism evidence="1 2">
    <name type="scientific">Violaceomyces palustris</name>
    <dbReference type="NCBI Taxonomy" id="1673888"/>
    <lineage>
        <taxon>Eukaryota</taxon>
        <taxon>Fungi</taxon>
        <taxon>Dikarya</taxon>
        <taxon>Basidiomycota</taxon>
        <taxon>Ustilaginomycotina</taxon>
        <taxon>Ustilaginomycetes</taxon>
        <taxon>Violaceomycetales</taxon>
        <taxon>Violaceomycetaceae</taxon>
        <taxon>Violaceomyces</taxon>
    </lineage>
</organism>
<reference evidence="1 2" key="1">
    <citation type="journal article" date="2018" name="Mol. Biol. Evol.">
        <title>Broad Genomic Sampling Reveals a Smut Pathogenic Ancestry of the Fungal Clade Ustilaginomycotina.</title>
        <authorList>
            <person name="Kijpornyongpan T."/>
            <person name="Mondo S.J."/>
            <person name="Barry K."/>
            <person name="Sandor L."/>
            <person name="Lee J."/>
            <person name="Lipzen A."/>
            <person name="Pangilinan J."/>
            <person name="LaButti K."/>
            <person name="Hainaut M."/>
            <person name="Henrissat B."/>
            <person name="Grigoriev I.V."/>
            <person name="Spatafora J.W."/>
            <person name="Aime M.C."/>
        </authorList>
    </citation>
    <scope>NUCLEOTIDE SEQUENCE [LARGE SCALE GENOMIC DNA]</scope>
    <source>
        <strain evidence="1 2">SA 807</strain>
    </source>
</reference>
<evidence type="ECO:0000313" key="2">
    <source>
        <dbReference type="Proteomes" id="UP000245626"/>
    </source>
</evidence>
<proteinExistence type="predicted"/>
<gene>
    <name evidence="1" type="ORF">IE53DRAFT_386388</name>
</gene>
<sequence>MQRAAQSRGFTLSHQRVALELGFGGTLAGYTELTIVPTDRNLRSIHLNCRQAVIQHVSCSGYTADYSFTDLLSGIATADSRDVHRYPQVKRKLYAAASDGNGGELSILLPPEVKVKHQSLASANGAYPPSQSNGRSNSAVPEDAPTPGGSSSSSSEFAPITVKIKYYVKNPVDGIQFVRPTSESPYRIPHLFTIASSPDAARCWVPCVDSLWERCTWEFEFVVPKYLASTEGEEGSDEEGGNHSEALEDSQVVVVCTGDLIEQVAHPHNSAKTIFYFSQAVATSVQHVAFAAGPFHLLKLQSSSQSSQIQDETEQPDVLAFCLPGREEELKVSVSFTRPALDFYSREFGSYPFGSFKMVFVDEPPQDCTTASTLAICSSDLLHPASVIDQALENRQILSHAIAFQWVGINIVQASWSDTWLINGLGLYITGLFLRRLLGNNEYRFRLKKDCDRLCAWDIGMPPLYQTGAWEPPDASLLPFVNLKAPLVLHILDRRLCKQGASLGLGRVIPKVFLQSMTGELPNNALSTQGFLRTCKKVSGADLKLFSDQWIRGSGCPRFYCSANFNRKKLLIEMNVRQEAPSAQFATARPEEALASNPVQMFEGQMTVRIHEADGTPYEHVLDVKGPSKRYEVPFNTKYKRVRRNTKRFQARQAAAAAAAQGDEDAAEAIDLIDLGFGLGMWENETERENWKVADWTEEDEEKMSSAPYEWIRMDADFEWLAQIHFEQPDYMWVSQLQRDRDVVAQVSAVHALSQMPSLITSSMLTRTVLVSKYFYRIRTEAAYALVNCAIPQLEFLGLFHLLKLFRTQCCHDPPEEARDLNPLDVPCIPRANDFGDAADYFIQRALIHAISRVRNLRGRTLPQVKRFLINLLKYNDNSTNRYVDDHYLAGIMNALASAFVPVDSAVFGGFVPAHEDPDAMDDDNLLRQATEEVERLQELDKLVPSFHNVITLGALDWQVSMMLANLRPKDLQIFFSYTRQGNFAPVRIAAFNCLLLIGKLDQKVLARYCFAVLRLDESRVVKRVLARALCEGLAVAISTGAFGGAGLQGPETLLIEEGGDQAKEYEKAKEAQMESMLKSLKREIGRSAGVREGFLAALLSPSVDYEARLALLKLAELLFRPEEERELPFQPKVQLRVKMPSQSQPAAEQGTPVETPGATRIKLVRPQSTAAEAGLSTPDAAVKPVASPGPRVAFNAPELKPSPKAPKVKKAKPLLPGQASGMSSSDLTACRNCIKKLFENKHAPLFLNPVDPVRDKAKDYFDVIKEPMDLGSMANKLDSGQYRDRFHFKEDFELIIRNAKTYTPDSKAYVHTEAVGLEKAFNQLWTRMTKTLEQAAAKQAKHVAAKGRVANGDASASTRTSVEPSRDEESAISASETMPPPPSATMKPMAPPPTPETPSATPSRPVVKLKLKAKRSDGSSLTSSPAPSPAPVTPAPTSARTPKTASTSFAIRSEKSSSSKVLTASPSPSASPAPPAVAAAAGSKMKQSAEVSESSPSISEPPKKKIIKLTKRSLAPEPAPESPAPAPAQRQSSIDEEILAALGEVPDKPSRKVKVKETKHKSNGSEANLSSSSPAPVATPKSKKPAPLPAARASAKPVSRGVSPASSRNGTSPAPTSFKASSTLASTPPPPGKVKSTNAEIDPIGAAAGVPVNVKKCKALLQTLRKNPFAVFFLFPVDPVKDGLPTYFDEIKNPMDLSTMEAKLSRGQYKTMSDFAADVELIFDNCRTFNPPSTVPYEHADELQKVWRKEWAKTMVRKLEYQEKRSLQGMMNRLKNHPTSFLFRVAVDPVALGIPTYFDVIAKKDARDLSLIEAKLKADKYESVDSLDQDVKLMLRNCYTFNAADEGVCGLAREFESVYNKELNGVKQLLGLGGGGGGGGAGGQKRKDNGEGGGGGGSSKKSKVG</sequence>
<evidence type="ECO:0000313" key="1">
    <source>
        <dbReference type="EMBL" id="PWN51269.1"/>
    </source>
</evidence>